<dbReference type="Pfam" id="PF10825">
    <property type="entry name" value="DUF2752"/>
    <property type="match status" value="1"/>
</dbReference>
<dbReference type="InterPro" id="IPR021215">
    <property type="entry name" value="DUF2752"/>
</dbReference>
<evidence type="ECO:0000313" key="2">
    <source>
        <dbReference type="EMBL" id="ASV73807.1"/>
    </source>
</evidence>
<proteinExistence type="predicted"/>
<organism evidence="2 3">
    <name type="scientific">Thermogutta terrifontis</name>
    <dbReference type="NCBI Taxonomy" id="1331910"/>
    <lineage>
        <taxon>Bacteria</taxon>
        <taxon>Pseudomonadati</taxon>
        <taxon>Planctomycetota</taxon>
        <taxon>Planctomycetia</taxon>
        <taxon>Pirellulales</taxon>
        <taxon>Thermoguttaceae</taxon>
        <taxon>Thermogutta</taxon>
    </lineage>
</organism>
<evidence type="ECO:0000256" key="1">
    <source>
        <dbReference type="SAM" id="Phobius"/>
    </source>
</evidence>
<gene>
    <name evidence="2" type="ORF">THTE_1205</name>
</gene>
<reference evidence="2 3" key="1">
    <citation type="journal article" name="Front. Microbiol.">
        <title>Sugar Metabolism of the First Thermophilic Planctomycete Thermogutta terrifontis: Comparative Genomic and Transcriptomic Approaches.</title>
        <authorList>
            <person name="Elcheninov A.G."/>
            <person name="Menzel P."/>
            <person name="Gudbergsdottir S.R."/>
            <person name="Slesarev A.I."/>
            <person name="Kadnikov V.V."/>
            <person name="Krogh A."/>
            <person name="Bonch-Osmolovskaya E.A."/>
            <person name="Peng X."/>
            <person name="Kublanov I.V."/>
        </authorList>
    </citation>
    <scope>NUCLEOTIDE SEQUENCE [LARGE SCALE GENOMIC DNA]</scope>
    <source>
        <strain evidence="2 3">R1</strain>
    </source>
</reference>
<keyword evidence="3" id="KW-1185">Reference proteome</keyword>
<keyword evidence="1" id="KW-0472">Membrane</keyword>
<keyword evidence="1" id="KW-0812">Transmembrane</keyword>
<dbReference type="Proteomes" id="UP000215086">
    <property type="component" value="Chromosome"/>
</dbReference>
<feature type="transmembrane region" description="Helical" evidence="1">
    <location>
        <begin position="32"/>
        <end position="55"/>
    </location>
</feature>
<evidence type="ECO:0000313" key="3">
    <source>
        <dbReference type="Proteomes" id="UP000215086"/>
    </source>
</evidence>
<dbReference type="AlphaFoldDB" id="A0A286RD05"/>
<evidence type="ECO:0008006" key="4">
    <source>
        <dbReference type="Google" id="ProtNLM"/>
    </source>
</evidence>
<dbReference type="EMBL" id="CP018477">
    <property type="protein sequence ID" value="ASV73807.1"/>
    <property type="molecule type" value="Genomic_DNA"/>
</dbReference>
<protein>
    <recommendedName>
        <fullName evidence="4">DUF2752 domain-containing protein</fullName>
    </recommendedName>
</protein>
<keyword evidence="1" id="KW-1133">Transmembrane helix</keyword>
<feature type="transmembrane region" description="Helical" evidence="1">
    <location>
        <begin position="67"/>
        <end position="89"/>
    </location>
</feature>
<sequence length="92" mass="9879">MVRWFGLRCPTCGMTTAWSHCVRGQWRQALRASVSGTMLAVAAAVVGLAAVVSGLTGISGPKISMAAFNQTLLTVLGVIVGEWVIRMVFRLW</sequence>
<name>A0A286RD05_9BACT</name>
<accession>A0A286RD05</accession>
<dbReference type="KEGG" id="ttf:THTE_1205"/>